<dbReference type="EMBL" id="CM044703">
    <property type="protein sequence ID" value="KAI5671533.1"/>
    <property type="molecule type" value="Genomic_DNA"/>
</dbReference>
<evidence type="ECO:0000313" key="2">
    <source>
        <dbReference type="Proteomes" id="UP001060085"/>
    </source>
</evidence>
<reference evidence="2" key="1">
    <citation type="journal article" date="2023" name="Nat. Plants">
        <title>Single-cell RNA sequencing provides a high-resolution roadmap for understanding the multicellular compartmentation of specialized metabolism.</title>
        <authorList>
            <person name="Sun S."/>
            <person name="Shen X."/>
            <person name="Li Y."/>
            <person name="Li Y."/>
            <person name="Wang S."/>
            <person name="Li R."/>
            <person name="Zhang H."/>
            <person name="Shen G."/>
            <person name="Guo B."/>
            <person name="Wei J."/>
            <person name="Xu J."/>
            <person name="St-Pierre B."/>
            <person name="Chen S."/>
            <person name="Sun C."/>
        </authorList>
    </citation>
    <scope>NUCLEOTIDE SEQUENCE [LARGE SCALE GENOMIC DNA]</scope>
</reference>
<accession>A0ACC0BG19</accession>
<comment type="caution">
    <text evidence="1">The sequence shown here is derived from an EMBL/GenBank/DDBJ whole genome shotgun (WGS) entry which is preliminary data.</text>
</comment>
<dbReference type="Proteomes" id="UP001060085">
    <property type="component" value="Linkage Group LG03"/>
</dbReference>
<sequence length="426" mass="48944">MAYTKLARARSNCYKDGGYGRNAYRGSHHRDRSIHRSQMGISNFSSRAKAFDHIPYKDCCENSPYDIHKGDHEKTKSCSFALDLDRNSLQHACTIISISGRRHTMEFGGQGKRVGGKLFLHYGDSSMSFSPNLFIFYLMFSFNELKLFLDGYVFFSLILHVLPPILVTFLIFAEVIIFLFCDVMGQRDHSLFVNVLHQGINLDRTHLLVVRDLFHDSLVFIAHDVEPWNICDSLGDANYRTFGFLGNNSYSFYGSLFSLPGDHCVKFQGEVVEHLQYVLTSLDPYVIGFDELNLVEKLLLIMKGLITPMWGMLPSYFLDPFVGNFLVKKVEGYLCSLIGHFLDKSIRRDVERCSYMIPFFKTFLIALNGIAPFENHFLNVKVQLENPCDDYKNLIGLKFLNAFLIENILGFQFYNCIQGVYVFVNF</sequence>
<protein>
    <submittedName>
        <fullName evidence="1">Uncharacterized protein</fullName>
    </submittedName>
</protein>
<keyword evidence="2" id="KW-1185">Reference proteome</keyword>
<proteinExistence type="predicted"/>
<gene>
    <name evidence="1" type="ORF">M9H77_11897</name>
</gene>
<organism evidence="1 2">
    <name type="scientific">Catharanthus roseus</name>
    <name type="common">Madagascar periwinkle</name>
    <name type="synonym">Vinca rosea</name>
    <dbReference type="NCBI Taxonomy" id="4058"/>
    <lineage>
        <taxon>Eukaryota</taxon>
        <taxon>Viridiplantae</taxon>
        <taxon>Streptophyta</taxon>
        <taxon>Embryophyta</taxon>
        <taxon>Tracheophyta</taxon>
        <taxon>Spermatophyta</taxon>
        <taxon>Magnoliopsida</taxon>
        <taxon>eudicotyledons</taxon>
        <taxon>Gunneridae</taxon>
        <taxon>Pentapetalae</taxon>
        <taxon>asterids</taxon>
        <taxon>lamiids</taxon>
        <taxon>Gentianales</taxon>
        <taxon>Apocynaceae</taxon>
        <taxon>Rauvolfioideae</taxon>
        <taxon>Vinceae</taxon>
        <taxon>Catharanthinae</taxon>
        <taxon>Catharanthus</taxon>
    </lineage>
</organism>
<evidence type="ECO:0000313" key="1">
    <source>
        <dbReference type="EMBL" id="KAI5671533.1"/>
    </source>
</evidence>
<name>A0ACC0BG19_CATRO</name>